<reference evidence="1" key="1">
    <citation type="submission" date="2023-03" db="EMBL/GenBank/DDBJ databases">
        <authorList>
            <person name="Steffen K."/>
            <person name="Cardenas P."/>
        </authorList>
    </citation>
    <scope>NUCLEOTIDE SEQUENCE</scope>
</reference>
<dbReference type="Proteomes" id="UP001174909">
    <property type="component" value="Unassembled WGS sequence"/>
</dbReference>
<accession>A0AA35RH78</accession>
<evidence type="ECO:0000313" key="1">
    <source>
        <dbReference type="EMBL" id="CAI8010636.1"/>
    </source>
</evidence>
<dbReference type="AlphaFoldDB" id="A0AA35RH78"/>
<sequence>MQHVGWTRHGIAFNSVETMQKSVLNDFALKFKVATGRADIPYENLGQLGVQVYGGCPP</sequence>
<comment type="caution">
    <text evidence="1">The sequence shown here is derived from an EMBL/GenBank/DDBJ whole genome shotgun (WGS) entry which is preliminary data.</text>
</comment>
<proteinExistence type="predicted"/>
<gene>
    <name evidence="1" type="ORF">GBAR_LOCUS6980</name>
</gene>
<keyword evidence="2" id="KW-1185">Reference proteome</keyword>
<evidence type="ECO:0000313" key="2">
    <source>
        <dbReference type="Proteomes" id="UP001174909"/>
    </source>
</evidence>
<feature type="non-terminal residue" evidence="1">
    <location>
        <position position="58"/>
    </location>
</feature>
<name>A0AA35RH78_GEOBA</name>
<organism evidence="1 2">
    <name type="scientific">Geodia barretti</name>
    <name type="common">Barrett's horny sponge</name>
    <dbReference type="NCBI Taxonomy" id="519541"/>
    <lineage>
        <taxon>Eukaryota</taxon>
        <taxon>Metazoa</taxon>
        <taxon>Porifera</taxon>
        <taxon>Demospongiae</taxon>
        <taxon>Heteroscleromorpha</taxon>
        <taxon>Tetractinellida</taxon>
        <taxon>Astrophorina</taxon>
        <taxon>Geodiidae</taxon>
        <taxon>Geodia</taxon>
    </lineage>
</organism>
<dbReference type="EMBL" id="CASHTH010001050">
    <property type="protein sequence ID" value="CAI8010636.1"/>
    <property type="molecule type" value="Genomic_DNA"/>
</dbReference>
<protein>
    <submittedName>
        <fullName evidence="1">Uncharacterized protein</fullName>
    </submittedName>
</protein>